<dbReference type="GO" id="GO:0003676">
    <property type="term" value="F:nucleic acid binding"/>
    <property type="evidence" value="ECO:0007669"/>
    <property type="project" value="InterPro"/>
</dbReference>
<feature type="domain" description="Integrase catalytic" evidence="1">
    <location>
        <begin position="40"/>
        <end position="122"/>
    </location>
</feature>
<organism evidence="2">
    <name type="scientific">Tanacetum cinerariifolium</name>
    <name type="common">Dalmatian daisy</name>
    <name type="synonym">Chrysanthemum cinerariifolium</name>
    <dbReference type="NCBI Taxonomy" id="118510"/>
    <lineage>
        <taxon>Eukaryota</taxon>
        <taxon>Viridiplantae</taxon>
        <taxon>Streptophyta</taxon>
        <taxon>Embryophyta</taxon>
        <taxon>Tracheophyta</taxon>
        <taxon>Spermatophyta</taxon>
        <taxon>Magnoliopsida</taxon>
        <taxon>eudicotyledons</taxon>
        <taxon>Gunneridae</taxon>
        <taxon>Pentapetalae</taxon>
        <taxon>asterids</taxon>
        <taxon>campanulids</taxon>
        <taxon>Asterales</taxon>
        <taxon>Asteraceae</taxon>
        <taxon>Asteroideae</taxon>
        <taxon>Anthemideae</taxon>
        <taxon>Anthemidinae</taxon>
        <taxon>Tanacetum</taxon>
    </lineage>
</organism>
<dbReference type="InterPro" id="IPR001584">
    <property type="entry name" value="Integrase_cat-core"/>
</dbReference>
<gene>
    <name evidence="2" type="ORF">Tci_890277</name>
</gene>
<dbReference type="SUPFAM" id="SSF53098">
    <property type="entry name" value="Ribonuclease H-like"/>
    <property type="match status" value="1"/>
</dbReference>
<dbReference type="InterPro" id="IPR036397">
    <property type="entry name" value="RNaseH_sf"/>
</dbReference>
<dbReference type="Pfam" id="PF17921">
    <property type="entry name" value="Integrase_H2C2"/>
    <property type="match status" value="1"/>
</dbReference>
<dbReference type="EMBL" id="BKCJ011306689">
    <property type="protein sequence ID" value="GFD18308.1"/>
    <property type="molecule type" value="Genomic_DNA"/>
</dbReference>
<comment type="caution">
    <text evidence="2">The sequence shown here is derived from an EMBL/GenBank/DDBJ whole genome shotgun (WGS) entry which is preliminary data.</text>
</comment>
<dbReference type="AlphaFoldDB" id="A0A699UAT0"/>
<dbReference type="GO" id="GO:0015074">
    <property type="term" value="P:DNA integration"/>
    <property type="evidence" value="ECO:0007669"/>
    <property type="project" value="InterPro"/>
</dbReference>
<sequence length="122" mass="13872">MASELYWLGMRKGIARMVSECVVCQRQKYSTLASSGLLQPLELPEKVWDEVTMDFIDGLPKSEDFTLIFVVVDRLSKYAHFVPLRHPYTASTVAAIFMREVIRLHGVPKATVTDRDKKILGN</sequence>
<dbReference type="PROSITE" id="PS50994">
    <property type="entry name" value="INTEGRASE"/>
    <property type="match status" value="1"/>
</dbReference>
<dbReference type="PANTHER" id="PTHR35046">
    <property type="entry name" value="ZINC KNUCKLE (CCHC-TYPE) FAMILY PROTEIN"/>
    <property type="match status" value="1"/>
</dbReference>
<evidence type="ECO:0000313" key="2">
    <source>
        <dbReference type="EMBL" id="GFD18308.1"/>
    </source>
</evidence>
<protein>
    <submittedName>
        <fullName evidence="2">Putative mitochondrial protein</fullName>
    </submittedName>
</protein>
<dbReference type="Gene3D" id="3.30.420.10">
    <property type="entry name" value="Ribonuclease H-like superfamily/Ribonuclease H"/>
    <property type="match status" value="1"/>
</dbReference>
<accession>A0A699UAT0</accession>
<reference evidence="2" key="1">
    <citation type="journal article" date="2019" name="Sci. Rep.">
        <title>Draft genome of Tanacetum cinerariifolium, the natural source of mosquito coil.</title>
        <authorList>
            <person name="Yamashiro T."/>
            <person name="Shiraishi A."/>
            <person name="Satake H."/>
            <person name="Nakayama K."/>
        </authorList>
    </citation>
    <scope>NUCLEOTIDE SEQUENCE</scope>
</reference>
<dbReference type="InterPro" id="IPR012337">
    <property type="entry name" value="RNaseH-like_sf"/>
</dbReference>
<dbReference type="InterPro" id="IPR041588">
    <property type="entry name" value="Integrase_H2C2"/>
</dbReference>
<dbReference type="PANTHER" id="PTHR35046:SF9">
    <property type="entry name" value="RNA-DIRECTED DNA POLYMERASE"/>
    <property type="match status" value="1"/>
</dbReference>
<name>A0A699UAT0_TANCI</name>
<proteinExistence type="predicted"/>
<evidence type="ECO:0000259" key="1">
    <source>
        <dbReference type="PROSITE" id="PS50994"/>
    </source>
</evidence>